<feature type="domain" description="DUF1330" evidence="1">
    <location>
        <begin position="3"/>
        <end position="94"/>
    </location>
</feature>
<dbReference type="PANTHER" id="PTHR41521:SF4">
    <property type="entry name" value="BLR0684 PROTEIN"/>
    <property type="match status" value="1"/>
</dbReference>
<dbReference type="Proteomes" id="UP001356095">
    <property type="component" value="Unassembled WGS sequence"/>
</dbReference>
<evidence type="ECO:0000259" key="1">
    <source>
        <dbReference type="Pfam" id="PF07045"/>
    </source>
</evidence>
<dbReference type="PANTHER" id="PTHR41521">
    <property type="match status" value="1"/>
</dbReference>
<sequence>MAAYVIVGVDVLDEEAAWAYAAVAQPSVLSYGGRYLVAGPTAEPVEGGWDFARLVVIEFPTMARIREWYDSAEYRRAREIRADAIRVQLSFFEGAPPEGSPLPA</sequence>
<dbReference type="InterPro" id="IPR010753">
    <property type="entry name" value="DUF1330"/>
</dbReference>
<keyword evidence="3" id="KW-1185">Reference proteome</keyword>
<dbReference type="EMBL" id="JAUZMY010000005">
    <property type="protein sequence ID" value="MEE2037004.1"/>
    <property type="molecule type" value="Genomic_DNA"/>
</dbReference>
<accession>A0ABU7K581</accession>
<proteinExistence type="predicted"/>
<dbReference type="SUPFAM" id="SSF54909">
    <property type="entry name" value="Dimeric alpha+beta barrel"/>
    <property type="match status" value="1"/>
</dbReference>
<dbReference type="RefSeq" id="WP_330090801.1">
    <property type="nucleotide sequence ID" value="NZ_JAUZMY010000005.1"/>
</dbReference>
<dbReference type="InterPro" id="IPR011008">
    <property type="entry name" value="Dimeric_a/b-barrel"/>
</dbReference>
<evidence type="ECO:0000313" key="2">
    <source>
        <dbReference type="EMBL" id="MEE2037004.1"/>
    </source>
</evidence>
<protein>
    <submittedName>
        <fullName evidence="2">DUF1330 domain-containing protein</fullName>
    </submittedName>
</protein>
<comment type="caution">
    <text evidence="2">The sequence shown here is derived from an EMBL/GenBank/DDBJ whole genome shotgun (WGS) entry which is preliminary data.</text>
</comment>
<evidence type="ECO:0000313" key="3">
    <source>
        <dbReference type="Proteomes" id="UP001356095"/>
    </source>
</evidence>
<name>A0ABU7K581_9ACTN</name>
<gene>
    <name evidence="2" type="ORF">Q8791_07200</name>
</gene>
<reference evidence="2 3" key="1">
    <citation type="submission" date="2023-08" db="EMBL/GenBank/DDBJ databases">
        <authorList>
            <person name="Girao M."/>
            <person name="Carvalho M.F."/>
        </authorList>
    </citation>
    <scope>NUCLEOTIDE SEQUENCE [LARGE SCALE GENOMIC DNA]</scope>
    <source>
        <strain evidence="2 3">CT-R113</strain>
    </source>
</reference>
<dbReference type="Pfam" id="PF07045">
    <property type="entry name" value="DUF1330"/>
    <property type="match status" value="1"/>
</dbReference>
<organism evidence="2 3">
    <name type="scientific">Nocardiopsis codii</name>
    <dbReference type="NCBI Taxonomy" id="3065942"/>
    <lineage>
        <taxon>Bacteria</taxon>
        <taxon>Bacillati</taxon>
        <taxon>Actinomycetota</taxon>
        <taxon>Actinomycetes</taxon>
        <taxon>Streptosporangiales</taxon>
        <taxon>Nocardiopsidaceae</taxon>
        <taxon>Nocardiopsis</taxon>
    </lineage>
</organism>
<dbReference type="Gene3D" id="3.30.70.100">
    <property type="match status" value="1"/>
</dbReference>